<dbReference type="GO" id="GO:0016628">
    <property type="term" value="F:oxidoreductase activity, acting on the CH-CH group of donors, NAD or NADP as acceptor"/>
    <property type="evidence" value="ECO:0007669"/>
    <property type="project" value="UniProtKB-ARBA"/>
</dbReference>
<dbReference type="InterPro" id="IPR013785">
    <property type="entry name" value="Aldolase_TIM"/>
</dbReference>
<reference evidence="5 6" key="1">
    <citation type="journal article" date="2020" name="Front. Plant Sci.">
        <title>Isolation of Rhizosphere Bacteria That Improve Quality and Water Stress Tolerance in Greenhouse Ornamentals.</title>
        <authorList>
            <person name="Nordstedt N.P."/>
            <person name="Jones M.L."/>
        </authorList>
    </citation>
    <scope>NUCLEOTIDE SEQUENCE [LARGE SCALE GENOMIC DNA]</scope>
    <source>
        <strain evidence="5 6">C7D2</strain>
    </source>
</reference>
<organism evidence="5 6">
    <name type="scientific">Pseudomonas corrugata</name>
    <dbReference type="NCBI Taxonomy" id="47879"/>
    <lineage>
        <taxon>Bacteria</taxon>
        <taxon>Pseudomonadati</taxon>
        <taxon>Pseudomonadota</taxon>
        <taxon>Gammaproteobacteria</taxon>
        <taxon>Pseudomonadales</taxon>
        <taxon>Pseudomonadaceae</taxon>
        <taxon>Pseudomonas</taxon>
    </lineage>
</organism>
<evidence type="ECO:0000313" key="5">
    <source>
        <dbReference type="EMBL" id="NUT86453.1"/>
    </source>
</evidence>
<dbReference type="Proteomes" id="UP000536720">
    <property type="component" value="Unassembled WGS sequence"/>
</dbReference>
<dbReference type="RefSeq" id="WP_055134949.1">
    <property type="nucleotide sequence ID" value="NZ_CP014262.1"/>
</dbReference>
<sequence>MSHSKLLTPVGNAQLTFKNRVFMAPMTRGRSKDRIANELTATYYAQRASAGLIFSEGAQISSQAIGWTNTPGIHTSEQIAGWKKVTQAVHEAGGLIFAQLWHTGRASHPDFHNGELPVAPSAVPFNSQAFTDEGIKPSVVPRALTLDEIQATLNDYETAARAAKAAGFDGVEVHGANGYLPAQFLEDGSNKRTDAYGGTIEKRARFLLEATDAAIKVFGPERVSVRLSPRIPYNDMGDSTLEQTYMFVVEALEKKKVGILHFMEPPALPEGLKLLAPEARKRFTGLFVVNVGYDQKTAEQALESGLADAVTFGSLFISNPDLPERFKVGAPLAPADQSTYYSGNEQGYTDYPAFSVA</sequence>
<dbReference type="FunFam" id="3.20.20.70:FF:000059">
    <property type="entry name" value="N-ethylmaleimide reductase, FMN-linked"/>
    <property type="match status" value="1"/>
</dbReference>
<dbReference type="EMBL" id="JABFMR010000005">
    <property type="protein sequence ID" value="NUT86453.1"/>
    <property type="molecule type" value="Genomic_DNA"/>
</dbReference>
<dbReference type="Pfam" id="PF00724">
    <property type="entry name" value="Oxidored_FMN"/>
    <property type="match status" value="1"/>
</dbReference>
<dbReference type="GO" id="GO:0005829">
    <property type="term" value="C:cytosol"/>
    <property type="evidence" value="ECO:0007669"/>
    <property type="project" value="UniProtKB-ARBA"/>
</dbReference>
<dbReference type="PANTHER" id="PTHR22893">
    <property type="entry name" value="NADH OXIDOREDUCTASE-RELATED"/>
    <property type="match status" value="1"/>
</dbReference>
<evidence type="ECO:0000256" key="3">
    <source>
        <dbReference type="ARBA" id="ARBA00023002"/>
    </source>
</evidence>
<dbReference type="InterPro" id="IPR001155">
    <property type="entry name" value="OxRdtase_FMN_N"/>
</dbReference>
<evidence type="ECO:0000313" key="6">
    <source>
        <dbReference type="Proteomes" id="UP000536720"/>
    </source>
</evidence>
<dbReference type="GeneID" id="55645845"/>
<dbReference type="SUPFAM" id="SSF51395">
    <property type="entry name" value="FMN-linked oxidoreductases"/>
    <property type="match status" value="1"/>
</dbReference>
<proteinExistence type="inferred from homology"/>
<gene>
    <name evidence="5" type="ORF">HNO91_08470</name>
</gene>
<feature type="domain" description="NADH:flavin oxidoreductase/NADH oxidase N-terminal" evidence="4">
    <location>
        <begin position="6"/>
        <end position="331"/>
    </location>
</feature>
<evidence type="ECO:0000259" key="4">
    <source>
        <dbReference type="Pfam" id="PF00724"/>
    </source>
</evidence>
<comment type="similarity">
    <text evidence="2">Belongs to the NADH:flavin oxidoreductase/NADH oxidase family.</text>
</comment>
<comment type="caution">
    <text evidence="5">The sequence shown here is derived from an EMBL/GenBank/DDBJ whole genome shotgun (WGS) entry which is preliminary data.</text>
</comment>
<dbReference type="PANTHER" id="PTHR22893:SF91">
    <property type="entry name" value="NADPH DEHYDROGENASE 2-RELATED"/>
    <property type="match status" value="1"/>
</dbReference>
<accession>A0A7Y5Z6D4</accession>
<dbReference type="GO" id="GO:0010181">
    <property type="term" value="F:FMN binding"/>
    <property type="evidence" value="ECO:0007669"/>
    <property type="project" value="InterPro"/>
</dbReference>
<comment type="cofactor">
    <cofactor evidence="1">
        <name>FMN</name>
        <dbReference type="ChEBI" id="CHEBI:58210"/>
    </cofactor>
</comment>
<evidence type="ECO:0000256" key="1">
    <source>
        <dbReference type="ARBA" id="ARBA00001917"/>
    </source>
</evidence>
<protein>
    <submittedName>
        <fullName evidence="5">Alkene reductase</fullName>
    </submittedName>
</protein>
<evidence type="ECO:0000256" key="2">
    <source>
        <dbReference type="ARBA" id="ARBA00005979"/>
    </source>
</evidence>
<name>A0A7Y5Z6D4_9PSED</name>
<dbReference type="AlphaFoldDB" id="A0A7Y5Z6D4"/>
<dbReference type="KEGG" id="pcg:AXG94_15755"/>
<dbReference type="Gene3D" id="3.20.20.70">
    <property type="entry name" value="Aldolase class I"/>
    <property type="match status" value="1"/>
</dbReference>
<keyword evidence="3" id="KW-0560">Oxidoreductase</keyword>
<dbReference type="CDD" id="cd02933">
    <property type="entry name" value="OYE_like_FMN"/>
    <property type="match status" value="1"/>
</dbReference>
<dbReference type="InterPro" id="IPR045247">
    <property type="entry name" value="Oye-like"/>
</dbReference>